<organism evidence="4 5">
    <name type="scientific">Ideonella oryzae</name>
    <dbReference type="NCBI Taxonomy" id="2937441"/>
    <lineage>
        <taxon>Bacteria</taxon>
        <taxon>Pseudomonadati</taxon>
        <taxon>Pseudomonadota</taxon>
        <taxon>Betaproteobacteria</taxon>
        <taxon>Burkholderiales</taxon>
        <taxon>Sphaerotilaceae</taxon>
        <taxon>Ideonella</taxon>
    </lineage>
</organism>
<evidence type="ECO:0000256" key="2">
    <source>
        <dbReference type="ARBA" id="ARBA00022801"/>
    </source>
</evidence>
<evidence type="ECO:0000256" key="1">
    <source>
        <dbReference type="ARBA" id="ARBA00006096"/>
    </source>
</evidence>
<name>A0ABT1BGF1_9BURK</name>
<keyword evidence="5" id="KW-1185">Reference proteome</keyword>
<dbReference type="Pfam" id="PF02113">
    <property type="entry name" value="Peptidase_S13"/>
    <property type="match status" value="1"/>
</dbReference>
<comment type="caution">
    <text evidence="4">The sequence shown here is derived from an EMBL/GenBank/DDBJ whole genome shotgun (WGS) entry which is preliminary data.</text>
</comment>
<evidence type="ECO:0000313" key="5">
    <source>
        <dbReference type="Proteomes" id="UP001204851"/>
    </source>
</evidence>
<dbReference type="Gene3D" id="3.50.80.20">
    <property type="entry name" value="D-Ala-D-Ala carboxypeptidase C, peptidase S13"/>
    <property type="match status" value="1"/>
</dbReference>
<dbReference type="RefSeq" id="WP_252767763.1">
    <property type="nucleotide sequence ID" value="NZ_JAMXMC010000001.1"/>
</dbReference>
<keyword evidence="4" id="KW-0645">Protease</keyword>
<dbReference type="Gene3D" id="3.40.710.10">
    <property type="entry name" value="DD-peptidase/beta-lactamase superfamily"/>
    <property type="match status" value="1"/>
</dbReference>
<protein>
    <submittedName>
        <fullName evidence="4">D-alanyl-D-alanine carboxypeptidase/D-alanyl-D-alanine-endopeptidase</fullName>
        <ecNumber evidence="4">3.4.16.4</ecNumber>
    </submittedName>
</protein>
<keyword evidence="4" id="KW-0121">Carboxypeptidase</keyword>
<proteinExistence type="inferred from homology"/>
<feature type="chain" id="PRO_5046546268" evidence="3">
    <location>
        <begin position="25"/>
        <end position="498"/>
    </location>
</feature>
<dbReference type="NCBIfam" id="TIGR00666">
    <property type="entry name" value="PBP4"/>
    <property type="match status" value="1"/>
</dbReference>
<keyword evidence="3" id="KW-0732">Signal</keyword>
<dbReference type="InterPro" id="IPR012338">
    <property type="entry name" value="Beta-lactam/transpept-like"/>
</dbReference>
<sequence>MPIAPARILLITACALSLLGCAHPASPPLLTSPPTPIAQALAGSGWTDQAVALAAYPLGHPEKGVYWRSDVPMQPASTMKVVTAAVALDRLGPASQGWTELRIEGAPQGGVLKGPLFLRGGGDTALDWGALWTLLSQLRARGIDTLDDGVVVDRTLFQPARMELGVPPFDDAPEFDYNVIPDALDFNQHLLLIQLQSDAQALRASVWPPLPGVHFDARAVTLIDAPCEDWDAQWRTPVAHTDGQGEVTLALQGSFPRDCTQRNGLNLVDSQWLVDSAVRLLWHELGGHWGTTATVREGRTPEDTQVVALHQDAALADVLRNTLKRSDNILARLVFLRLGRQQIDLEALRRPAPAELSPDTREAAGRAVRAWMQAQDIPTDGLVLENGSGLSRAERITPATMARLLAAVDRAPYAPELRSGLPLAGVDGTLRRRFQNQPAQGRARLKSGTLSNVVAVAGYVRDRAERDWVVVAMVNQPDASSHGTQVVDRLVNWVAEQR</sequence>
<evidence type="ECO:0000313" key="4">
    <source>
        <dbReference type="EMBL" id="MCO5975315.1"/>
    </source>
</evidence>
<dbReference type="PROSITE" id="PS51257">
    <property type="entry name" value="PROKAR_LIPOPROTEIN"/>
    <property type="match status" value="1"/>
</dbReference>
<dbReference type="PRINTS" id="PR00922">
    <property type="entry name" value="DADACBPTASE3"/>
</dbReference>
<dbReference type="GO" id="GO:0009002">
    <property type="term" value="F:serine-type D-Ala-D-Ala carboxypeptidase activity"/>
    <property type="evidence" value="ECO:0007669"/>
    <property type="project" value="UniProtKB-EC"/>
</dbReference>
<feature type="signal peptide" evidence="3">
    <location>
        <begin position="1"/>
        <end position="24"/>
    </location>
</feature>
<dbReference type="SUPFAM" id="SSF56601">
    <property type="entry name" value="beta-lactamase/transpeptidase-like"/>
    <property type="match status" value="1"/>
</dbReference>
<dbReference type="PANTHER" id="PTHR30023">
    <property type="entry name" value="D-ALANYL-D-ALANINE CARBOXYPEPTIDASE"/>
    <property type="match status" value="1"/>
</dbReference>
<accession>A0ABT1BGF1</accession>
<reference evidence="4 5" key="1">
    <citation type="submission" date="2022-06" db="EMBL/GenBank/DDBJ databases">
        <title>Ideonella sp. NS12-5 Genome sequencing and assembly.</title>
        <authorList>
            <person name="Jung Y."/>
        </authorList>
    </citation>
    <scope>NUCLEOTIDE SEQUENCE [LARGE SCALE GENOMIC DNA]</scope>
    <source>
        <strain evidence="4 5">NS12-5</strain>
    </source>
</reference>
<dbReference type="EMBL" id="JAMXMC010000001">
    <property type="protein sequence ID" value="MCO5975315.1"/>
    <property type="molecule type" value="Genomic_DNA"/>
</dbReference>
<evidence type="ECO:0000256" key="3">
    <source>
        <dbReference type="SAM" id="SignalP"/>
    </source>
</evidence>
<keyword evidence="2 4" id="KW-0378">Hydrolase</keyword>
<dbReference type="PANTHER" id="PTHR30023:SF0">
    <property type="entry name" value="PENICILLIN-SENSITIVE CARBOXYPEPTIDASE A"/>
    <property type="match status" value="1"/>
</dbReference>
<dbReference type="EC" id="3.4.16.4" evidence="4"/>
<dbReference type="InterPro" id="IPR000667">
    <property type="entry name" value="Peptidase_S13"/>
</dbReference>
<comment type="similarity">
    <text evidence="1">Belongs to the peptidase S13 family.</text>
</comment>
<dbReference type="Proteomes" id="UP001204851">
    <property type="component" value="Unassembled WGS sequence"/>
</dbReference>
<gene>
    <name evidence="4" type="primary">dacB</name>
    <name evidence="4" type="ORF">M0L44_01080</name>
</gene>